<proteinExistence type="predicted"/>
<name>A0A7R9L7D9_9ACAR</name>
<dbReference type="OrthoDB" id="6492367at2759"/>
<gene>
    <name evidence="2" type="ORF">OSB1V03_LOCUS16652</name>
</gene>
<evidence type="ECO:0000313" key="3">
    <source>
        <dbReference type="Proteomes" id="UP000759131"/>
    </source>
</evidence>
<organism evidence="2">
    <name type="scientific">Medioppia subpectinata</name>
    <dbReference type="NCBI Taxonomy" id="1979941"/>
    <lineage>
        <taxon>Eukaryota</taxon>
        <taxon>Metazoa</taxon>
        <taxon>Ecdysozoa</taxon>
        <taxon>Arthropoda</taxon>
        <taxon>Chelicerata</taxon>
        <taxon>Arachnida</taxon>
        <taxon>Acari</taxon>
        <taxon>Acariformes</taxon>
        <taxon>Sarcoptiformes</taxon>
        <taxon>Oribatida</taxon>
        <taxon>Brachypylina</taxon>
        <taxon>Oppioidea</taxon>
        <taxon>Oppiidae</taxon>
        <taxon>Medioppia</taxon>
    </lineage>
</organism>
<keyword evidence="1" id="KW-1133">Transmembrane helix</keyword>
<accession>A0A7R9L7D9</accession>
<evidence type="ECO:0000256" key="1">
    <source>
        <dbReference type="SAM" id="Phobius"/>
    </source>
</evidence>
<dbReference type="EMBL" id="CAJPIZ010018796">
    <property type="protein sequence ID" value="CAG2116693.1"/>
    <property type="molecule type" value="Genomic_DNA"/>
</dbReference>
<sequence>MENTSNCGAMRTISHNTACHRNVDYEYDNDVDPQLNDKGGDNSQVVAADDTFTTRCKSNPRDYWRVCSQASAVMSPSGKQYVEIEKECNVKNKDIKRNDESTDGTSFDRKLVIKQSLLIFSAISNTKLLFKKNPKHLNTISTILLMFISLELLGRSYVQPVFYNNIGLRRQNTGITKEFSTAKKFFWLRNSSYSMSIFILMSAIVLAYS</sequence>
<feature type="transmembrane region" description="Helical" evidence="1">
    <location>
        <begin position="191"/>
        <end position="208"/>
    </location>
</feature>
<keyword evidence="1" id="KW-0472">Membrane</keyword>
<dbReference type="EMBL" id="OC873371">
    <property type="protein sequence ID" value="CAD7636462.1"/>
    <property type="molecule type" value="Genomic_DNA"/>
</dbReference>
<evidence type="ECO:0000313" key="2">
    <source>
        <dbReference type="EMBL" id="CAD7636462.1"/>
    </source>
</evidence>
<protein>
    <submittedName>
        <fullName evidence="2">Uncharacterized protein</fullName>
    </submittedName>
</protein>
<reference evidence="2" key="1">
    <citation type="submission" date="2020-11" db="EMBL/GenBank/DDBJ databases">
        <authorList>
            <person name="Tran Van P."/>
        </authorList>
    </citation>
    <scope>NUCLEOTIDE SEQUENCE</scope>
</reference>
<dbReference type="Proteomes" id="UP000759131">
    <property type="component" value="Unassembled WGS sequence"/>
</dbReference>
<keyword evidence="3" id="KW-1185">Reference proteome</keyword>
<dbReference type="AlphaFoldDB" id="A0A7R9L7D9"/>
<keyword evidence="1" id="KW-0812">Transmembrane</keyword>